<evidence type="ECO:0000256" key="1">
    <source>
        <dbReference type="PIRSR" id="PIRSR610347-1"/>
    </source>
</evidence>
<feature type="active site" description="Nucleophile" evidence="1">
    <location>
        <position position="206"/>
    </location>
</feature>
<reference evidence="5" key="1">
    <citation type="journal article" date="2020" name="Stud. Mycol.">
        <title>101 Dothideomycetes genomes: a test case for predicting lifestyles and emergence of pathogens.</title>
        <authorList>
            <person name="Haridas S."/>
            <person name="Albert R."/>
            <person name="Binder M."/>
            <person name="Bloem J."/>
            <person name="Labutti K."/>
            <person name="Salamov A."/>
            <person name="Andreopoulos B."/>
            <person name="Baker S."/>
            <person name="Barry K."/>
            <person name="Bills G."/>
            <person name="Bluhm B."/>
            <person name="Cannon C."/>
            <person name="Castanera R."/>
            <person name="Culley D."/>
            <person name="Daum C."/>
            <person name="Ezra D."/>
            <person name="Gonzalez J."/>
            <person name="Henrissat B."/>
            <person name="Kuo A."/>
            <person name="Liang C."/>
            <person name="Lipzen A."/>
            <person name="Lutzoni F."/>
            <person name="Magnuson J."/>
            <person name="Mondo S."/>
            <person name="Nolan M."/>
            <person name="Ohm R."/>
            <person name="Pangilinan J."/>
            <person name="Park H.-J."/>
            <person name="Ramirez L."/>
            <person name="Alfaro M."/>
            <person name="Sun H."/>
            <person name="Tritt A."/>
            <person name="Yoshinaga Y."/>
            <person name="Zwiers L.-H."/>
            <person name="Turgeon B."/>
            <person name="Goodwin S."/>
            <person name="Spatafora J."/>
            <person name="Crous P."/>
            <person name="Grigoriev I."/>
        </authorList>
    </citation>
    <scope>NUCLEOTIDE SEQUENCE</scope>
    <source>
        <strain evidence="5">CBS 480.64</strain>
    </source>
</reference>
<evidence type="ECO:0000313" key="6">
    <source>
        <dbReference type="Proteomes" id="UP000799421"/>
    </source>
</evidence>
<dbReference type="GO" id="GO:0005634">
    <property type="term" value="C:nucleus"/>
    <property type="evidence" value="ECO:0007669"/>
    <property type="project" value="InterPro"/>
</dbReference>
<feature type="active site" description="Proton donor/acceptor" evidence="1">
    <location>
        <position position="427"/>
    </location>
</feature>
<proteinExistence type="predicted"/>
<feature type="region of interest" description="Disordered" evidence="4">
    <location>
        <begin position="1"/>
        <end position="103"/>
    </location>
</feature>
<feature type="binding site" evidence="2">
    <location>
        <position position="429"/>
    </location>
    <ligand>
        <name>substrate</name>
    </ligand>
</feature>
<name>A0A6A7C7K6_9PEZI</name>
<evidence type="ECO:0000313" key="5">
    <source>
        <dbReference type="EMBL" id="KAF2863232.1"/>
    </source>
</evidence>
<feature type="compositionally biased region" description="Basic and acidic residues" evidence="4">
    <location>
        <begin position="38"/>
        <end position="49"/>
    </location>
</feature>
<dbReference type="InterPro" id="IPR010347">
    <property type="entry name" value="Tdp1"/>
</dbReference>
<evidence type="ECO:0000256" key="4">
    <source>
        <dbReference type="SAM" id="MobiDB-lite"/>
    </source>
</evidence>
<dbReference type="Gene3D" id="3.30.870.10">
    <property type="entry name" value="Endonuclease Chain A"/>
    <property type="match status" value="2"/>
</dbReference>
<sequence length="532" mass="59302">MSSDDEDVKTAIALSLAESQNSAGESSKPKSVGSMLGLDRKAMEEERLARLASRKRTISPPPLRGPSKLARVEPSGSRGLATAPTRTSEISHSRSEKSNSGLAYPDGVVKKTWAYGHSRNGQDVKIEEVLEPSTLRTAVLSSFQWDVEWVLSKLRTPPSGGSTKCVFVMHAKEDALRAQMLRETEHQRSFLRLCFPHMRGQVHCMHSKLMLLFHPNKLRIAVPTANLLDFDWGETGVMENSVFIIDLPRRGENESKLAPTEFQKELFYFLQKQEVPEDVRQGVSNFNFSATKNMAFVHTVGGSNYRDSGARTGYPGLCRAVRHLGLKTSDLQIDFAASSIGSLKDPYLRALHAGARGEDVFVTPATDDSIPIRERVRIYFPTHETVKASTAGGAGSLCISRKWWEDISFPRAAFRDYVSTRTGLLSHNKILYARGTRPGKDTDATEHVAWAYVGSGNMSESAWGKVVFDKKDKCWKVNCRNWECGVLLPVPANRLKGGAPDLKVFDHLVPPPFVYPGPEYGSRHPWYFMEMR</sequence>
<dbReference type="Pfam" id="PF06087">
    <property type="entry name" value="Tyr-DNA_phospho"/>
    <property type="match status" value="1"/>
</dbReference>
<accession>A0A6A7C7K6</accession>
<feature type="binding site" evidence="2">
    <location>
        <position position="208"/>
    </location>
    <ligand>
        <name>substrate</name>
    </ligand>
</feature>
<dbReference type="GO" id="GO:0003697">
    <property type="term" value="F:single-stranded DNA binding"/>
    <property type="evidence" value="ECO:0007669"/>
    <property type="project" value="TreeGrafter"/>
</dbReference>
<dbReference type="EMBL" id="MU005962">
    <property type="protein sequence ID" value="KAF2863232.1"/>
    <property type="molecule type" value="Genomic_DNA"/>
</dbReference>
<protein>
    <submittedName>
        <fullName evidence="5">Phospholipase D/nuclease</fullName>
    </submittedName>
</protein>
<gene>
    <name evidence="5" type="ORF">K470DRAFT_211138</name>
</gene>
<organism evidence="5 6">
    <name type="scientific">Piedraia hortae CBS 480.64</name>
    <dbReference type="NCBI Taxonomy" id="1314780"/>
    <lineage>
        <taxon>Eukaryota</taxon>
        <taxon>Fungi</taxon>
        <taxon>Dikarya</taxon>
        <taxon>Ascomycota</taxon>
        <taxon>Pezizomycotina</taxon>
        <taxon>Dothideomycetes</taxon>
        <taxon>Dothideomycetidae</taxon>
        <taxon>Capnodiales</taxon>
        <taxon>Piedraiaceae</taxon>
        <taxon>Piedraia</taxon>
    </lineage>
</organism>
<dbReference type="GO" id="GO:0017005">
    <property type="term" value="F:3'-tyrosyl-DNA phosphodiesterase activity"/>
    <property type="evidence" value="ECO:0007669"/>
    <property type="project" value="TreeGrafter"/>
</dbReference>
<dbReference type="AlphaFoldDB" id="A0A6A7C7K6"/>
<feature type="site" description="Interaction with DNA" evidence="3">
    <location>
        <position position="459"/>
    </location>
</feature>
<dbReference type="GO" id="GO:0003690">
    <property type="term" value="F:double-stranded DNA binding"/>
    <property type="evidence" value="ECO:0007669"/>
    <property type="project" value="TreeGrafter"/>
</dbReference>
<dbReference type="SUPFAM" id="SSF56024">
    <property type="entry name" value="Phospholipase D/nuclease"/>
    <property type="match status" value="2"/>
</dbReference>
<evidence type="ECO:0000256" key="2">
    <source>
        <dbReference type="PIRSR" id="PIRSR610347-2"/>
    </source>
</evidence>
<dbReference type="GO" id="GO:0006281">
    <property type="term" value="P:DNA repair"/>
    <property type="evidence" value="ECO:0007669"/>
    <property type="project" value="InterPro"/>
</dbReference>
<keyword evidence="6" id="KW-1185">Reference proteome</keyword>
<dbReference type="CDD" id="cd09122">
    <property type="entry name" value="PLDc_Tdp1_1"/>
    <property type="match status" value="1"/>
</dbReference>
<dbReference type="PANTHER" id="PTHR12415:SF4">
    <property type="entry name" value="TYROSYL-DNA PHOSPHODIESTERASE DOMAIN-CONTAINING PROTEIN"/>
    <property type="match status" value="1"/>
</dbReference>
<dbReference type="Proteomes" id="UP000799421">
    <property type="component" value="Unassembled WGS sequence"/>
</dbReference>
<dbReference type="OrthoDB" id="47785at2759"/>
<dbReference type="PANTHER" id="PTHR12415">
    <property type="entry name" value="TYROSYL-DNA PHOSPHODIESTERASE 1"/>
    <property type="match status" value="1"/>
</dbReference>
<evidence type="ECO:0000256" key="3">
    <source>
        <dbReference type="PIRSR" id="PIRSR610347-3"/>
    </source>
</evidence>